<evidence type="ECO:0000313" key="3">
    <source>
        <dbReference type="Proteomes" id="UP000266841"/>
    </source>
</evidence>
<keyword evidence="3" id="KW-1185">Reference proteome</keyword>
<feature type="compositionally biased region" description="Gly residues" evidence="1">
    <location>
        <begin position="165"/>
        <end position="180"/>
    </location>
</feature>
<feature type="compositionally biased region" description="Basic and acidic residues" evidence="1">
    <location>
        <begin position="201"/>
        <end position="210"/>
    </location>
</feature>
<dbReference type="EMBL" id="AGNL01003264">
    <property type="protein sequence ID" value="EJK74908.1"/>
    <property type="molecule type" value="Genomic_DNA"/>
</dbReference>
<name>K0T7X1_THAOC</name>
<protein>
    <submittedName>
        <fullName evidence="2">Uncharacterized protein</fullName>
    </submittedName>
</protein>
<comment type="caution">
    <text evidence="2">The sequence shown here is derived from an EMBL/GenBank/DDBJ whole genome shotgun (WGS) entry which is preliminary data.</text>
</comment>
<gene>
    <name evidence="2" type="ORF">THAOC_03387</name>
</gene>
<feature type="compositionally biased region" description="Basic residues" evidence="1">
    <location>
        <begin position="61"/>
        <end position="70"/>
    </location>
</feature>
<evidence type="ECO:0000313" key="2">
    <source>
        <dbReference type="EMBL" id="EJK74908.1"/>
    </source>
</evidence>
<feature type="compositionally biased region" description="Basic and acidic residues" evidence="1">
    <location>
        <begin position="114"/>
        <end position="129"/>
    </location>
</feature>
<feature type="non-terminal residue" evidence="2">
    <location>
        <position position="1"/>
    </location>
</feature>
<dbReference type="Proteomes" id="UP000266841">
    <property type="component" value="Unassembled WGS sequence"/>
</dbReference>
<reference evidence="2 3" key="1">
    <citation type="journal article" date="2012" name="Genome Biol.">
        <title>Genome and low-iron response of an oceanic diatom adapted to chronic iron limitation.</title>
        <authorList>
            <person name="Lommer M."/>
            <person name="Specht M."/>
            <person name="Roy A.S."/>
            <person name="Kraemer L."/>
            <person name="Andreson R."/>
            <person name="Gutowska M.A."/>
            <person name="Wolf J."/>
            <person name="Bergner S.V."/>
            <person name="Schilhabel M.B."/>
            <person name="Klostermeier U.C."/>
            <person name="Beiko R.G."/>
            <person name="Rosenstiel P."/>
            <person name="Hippler M."/>
            <person name="Laroche J."/>
        </authorList>
    </citation>
    <scope>NUCLEOTIDE SEQUENCE [LARGE SCALE GENOMIC DNA]</scope>
    <source>
        <strain evidence="2 3">CCMP1005</strain>
    </source>
</reference>
<proteinExistence type="predicted"/>
<feature type="region of interest" description="Disordered" evidence="1">
    <location>
        <begin position="1"/>
        <end position="241"/>
    </location>
</feature>
<feature type="compositionally biased region" description="Basic and acidic residues" evidence="1">
    <location>
        <begin position="24"/>
        <end position="41"/>
    </location>
</feature>
<accession>K0T7X1</accession>
<feature type="compositionally biased region" description="Basic residues" evidence="1">
    <location>
        <begin position="88"/>
        <end position="101"/>
    </location>
</feature>
<evidence type="ECO:0000256" key="1">
    <source>
        <dbReference type="SAM" id="MobiDB-lite"/>
    </source>
</evidence>
<dbReference type="AlphaFoldDB" id="K0T7X1"/>
<organism evidence="2 3">
    <name type="scientific">Thalassiosira oceanica</name>
    <name type="common">Marine diatom</name>
    <dbReference type="NCBI Taxonomy" id="159749"/>
    <lineage>
        <taxon>Eukaryota</taxon>
        <taxon>Sar</taxon>
        <taxon>Stramenopiles</taxon>
        <taxon>Ochrophyta</taxon>
        <taxon>Bacillariophyta</taxon>
        <taxon>Coscinodiscophyceae</taxon>
        <taxon>Thalassiosirophycidae</taxon>
        <taxon>Thalassiosirales</taxon>
        <taxon>Thalassiosiraceae</taxon>
        <taxon>Thalassiosira</taxon>
    </lineage>
</organism>
<feature type="compositionally biased region" description="Gly residues" evidence="1">
    <location>
        <begin position="1"/>
        <end position="11"/>
    </location>
</feature>
<sequence>LRGGAPSGPAGGTAAPDGPDADGEGTRRESQLQEPQEEGRPRRPGARALVRVRMPDEAARRRGRRRRRRGWERGDAGRRIRPRSAVGLHHRVHVRPRRRRLGPSLLEGRPPLRRGQDRRPPRPDGRGPRVSEAGAGSPPRPQVGVPRRRRAVRPGEPAVRRHGVGRVGHGDGAAGGGRDGPGPDQQETAAGRPGRAGGGPRRLDAAEAGRDAPPPMGGVAHRRRGRGGDGAQDPESTSDDDDEIELGLLKHTLFGVVSGMSTTKLCAPCGMLPGFAGGSRPAYDEKSWVTTSRLKRTDGMLVRHDPRRDPACRGVFAAGM</sequence>